<keyword evidence="1" id="KW-0472">Membrane</keyword>
<dbReference type="RefSeq" id="WP_021818787.1">
    <property type="nucleotide sequence ID" value="NZ_AVBC01000025.1"/>
</dbReference>
<gene>
    <name evidence="2" type="ORF">BJB45_13360</name>
</gene>
<keyword evidence="3" id="KW-1185">Reference proteome</keyword>
<feature type="transmembrane region" description="Helical" evidence="1">
    <location>
        <begin position="6"/>
        <end position="25"/>
    </location>
</feature>
<proteinExistence type="predicted"/>
<reference evidence="2 3" key="1">
    <citation type="submission" date="2013-08" db="EMBL/GenBank/DDBJ databases">
        <title>draft genome of Halomonas huanghegensis, strain BJGMM-B45T.</title>
        <authorList>
            <person name="Miao C."/>
            <person name="Wan Y."/>
            <person name="Jin W."/>
        </authorList>
    </citation>
    <scope>NUCLEOTIDE SEQUENCE [LARGE SCALE GENOMIC DNA]</scope>
    <source>
        <strain evidence="2 3">BJGMM-B45</strain>
    </source>
</reference>
<dbReference type="EMBL" id="AVBC01000025">
    <property type="protein sequence ID" value="ERL51401.1"/>
    <property type="molecule type" value="Genomic_DNA"/>
</dbReference>
<dbReference type="Proteomes" id="UP000019113">
    <property type="component" value="Unassembled WGS sequence"/>
</dbReference>
<feature type="transmembrane region" description="Helical" evidence="1">
    <location>
        <begin position="129"/>
        <end position="153"/>
    </location>
</feature>
<keyword evidence="1" id="KW-0812">Transmembrane</keyword>
<name>W1N897_9GAMM</name>
<evidence type="ECO:0000313" key="3">
    <source>
        <dbReference type="Proteomes" id="UP000019113"/>
    </source>
</evidence>
<dbReference type="PATRIC" id="fig|1178482.3.peg.1831"/>
<keyword evidence="1" id="KW-1133">Transmembrane helix</keyword>
<sequence>MTSLVVYLLIFVGVTLALYQFYAIYDYQNFGDDEQRDESASAPLRELLASAREYSRTGEDEAFLKALRQVFGDSLDRRIAEAAFCGNPPALRPEPLVRRRHRIRLNGSIRIEALPGWITRPPQVDIRGFLLMLISANCLLVLFLGGLSIYTLGYQIQVPTLAWTNQAWILMVLIYLLIAVTWLVSRFDLYMHDLYQIGQLNRHLSAD</sequence>
<organism evidence="2 3">
    <name type="scientific">Halomonas huangheensis</name>
    <dbReference type="NCBI Taxonomy" id="1178482"/>
    <lineage>
        <taxon>Bacteria</taxon>
        <taxon>Pseudomonadati</taxon>
        <taxon>Pseudomonadota</taxon>
        <taxon>Gammaproteobacteria</taxon>
        <taxon>Oceanospirillales</taxon>
        <taxon>Halomonadaceae</taxon>
        <taxon>Halomonas</taxon>
    </lineage>
</organism>
<dbReference type="eggNOG" id="ENOG503417D">
    <property type="taxonomic scope" value="Bacteria"/>
</dbReference>
<dbReference type="AlphaFoldDB" id="W1N897"/>
<dbReference type="OrthoDB" id="6158580at2"/>
<dbReference type="KEGG" id="hhu:AR456_13790"/>
<evidence type="ECO:0000256" key="1">
    <source>
        <dbReference type="SAM" id="Phobius"/>
    </source>
</evidence>
<evidence type="ECO:0000313" key="2">
    <source>
        <dbReference type="EMBL" id="ERL51401.1"/>
    </source>
</evidence>
<protein>
    <submittedName>
        <fullName evidence="2">Uncharacterized protein</fullName>
    </submittedName>
</protein>
<feature type="transmembrane region" description="Helical" evidence="1">
    <location>
        <begin position="165"/>
        <end position="184"/>
    </location>
</feature>
<comment type="caution">
    <text evidence="2">The sequence shown here is derived from an EMBL/GenBank/DDBJ whole genome shotgun (WGS) entry which is preliminary data.</text>
</comment>
<accession>W1N897</accession>